<keyword evidence="1" id="KW-0378">Hydrolase</keyword>
<organism evidence="2">
    <name type="scientific">Zamilon virus</name>
    <dbReference type="NCBI Taxonomy" id="1411887"/>
    <lineage>
        <taxon>Viruses</taxon>
        <taxon>Varidnaviria</taxon>
        <taxon>Bamfordvirae</taxon>
        <taxon>Preplasmiviricota</taxon>
        <taxon>Polisuviricotina</taxon>
        <taxon>Virophaviricetes</taxon>
        <taxon>Mividavirales</taxon>
        <taxon>Sputniviroviridae</taxon>
        <taxon>Sputnikvirus</taxon>
        <taxon>Sputnikvirus zamilonense</taxon>
        <taxon>Mimivirus-dependent virus Zamilon</taxon>
    </lineage>
</organism>
<protein>
    <submittedName>
        <fullName evidence="2">DNA primase</fullName>
    </submittedName>
</protein>
<dbReference type="InterPro" id="IPR027417">
    <property type="entry name" value="P-loop_NTPase"/>
</dbReference>
<name>A0A2P1EHJ4_9VIRU</name>
<dbReference type="PANTHER" id="PTHR35372">
    <property type="entry name" value="ATP BINDING PROTEIN-RELATED"/>
    <property type="match status" value="1"/>
</dbReference>
<dbReference type="PANTHER" id="PTHR35372:SF2">
    <property type="entry name" value="SF3 HELICASE DOMAIN-CONTAINING PROTEIN"/>
    <property type="match status" value="1"/>
</dbReference>
<accession>A0A2P1EHJ4</accession>
<dbReference type="Proteomes" id="UP000241790">
    <property type="component" value="Segment"/>
</dbReference>
<dbReference type="SUPFAM" id="SSF52540">
    <property type="entry name" value="P-loop containing nucleoside triphosphate hydrolases"/>
    <property type="match status" value="1"/>
</dbReference>
<dbReference type="Gene3D" id="3.40.50.300">
    <property type="entry name" value="P-loop containing nucleotide triphosphate hydrolases"/>
    <property type="match status" value="1"/>
</dbReference>
<evidence type="ECO:0000313" key="2">
    <source>
        <dbReference type="EMBL" id="AVL93355.1"/>
    </source>
</evidence>
<evidence type="ECO:0000256" key="1">
    <source>
        <dbReference type="ARBA" id="ARBA00022801"/>
    </source>
</evidence>
<gene>
    <name evidence="2" type="ORF">za3_15</name>
</gene>
<reference evidence="2" key="1">
    <citation type="journal article" date="2019" name="ISME J.">
        <title>Exploration of the propagation of transpovirons within Mimiviridae reveals a unique example of commensalism in the viral world.</title>
        <authorList>
            <person name="Jeudy S."/>
            <person name="Bertaux L."/>
            <person name="Alempic J.-M."/>
            <person name="Lartigue A."/>
            <person name="Legendre M."/>
            <person name="Belmudes L."/>
            <person name="Santini S."/>
            <person name="Philippe N."/>
            <person name="Beucher L."/>
            <person name="Biondi E.G."/>
            <person name="Juul S."/>
            <person name="Turner D.J."/>
            <person name="Coute Y."/>
            <person name="Claverie J.-M."/>
            <person name="Abergel C."/>
        </authorList>
    </citation>
    <scope>NUCLEOTIDE SEQUENCE</scope>
    <source>
        <strain evidence="2">Z.vigne</strain>
    </source>
</reference>
<sequence>MSKTQKKVTKKVEKKVVKPVIKLTETISMKNLKRLLSAEDLDEDIQRQLSAYYKKVFKTKREEGDEIGYVKVKYYYSDKLEDTGRVYAEKGQSLQSFKKNIRGFINNGINTDIDMKNSHPTLITQYCKKKDILCPYLVDYVNRREKILEDISSFHKISRDKAKELILKLCYLGSYKLTNDDGESYTPTKKFKFLTKFKEEAEYIAEKVAEKEKSLYEKIKDNNDCKNKLAVVLSILAQRLEHKCLMSMYDYFTSKKIKVSTLCFDGMLINSFDDDIKVLLKGCEKYVYDKTEYKINLEEKPMNYELDFEVPDHSIYVSSDRDCQEKLFELEGTDKFKYCNEKLYIFDESTGMFKKDKHILFNYLRKNNAYLNVIISTDKNGIHKTKNYGDDDALKKKVISFAKEASIDDDWIERTQLSSLGYLLFKDGIYNFNTGTFTEGFDPKIVFKCRVPWKFPKYDKDLVKKAYRLSFKKLFDDPKPMITALACALAGDITHKKMYFCPGKSNAGKSYLVRMLKYCFGAYIGDFNGENLAYHKNDSRDEAAKIRWAYKLAHTRILMSNEINMENPLDGNMIKKLAGGGDNLIGREHQESEESFTPNFTVFCMFNDIPIIKPFDQAVNNRLEYSEFPYVFVDEKDVDKKPYYKLKDNKLDSKIKTKDFMKGFIHIFLDAYKDYLENGMPEFDPEVKEKWTAETKQNDVVIEIINEHYEITGKDNDRATNDDIRKLYNIVHKKSKDISLTRFKDILRDELKLVEGRSASARFWKGIKKIDILADIEVD</sequence>
<dbReference type="InterPro" id="IPR051620">
    <property type="entry name" value="ORF904-like_C"/>
</dbReference>
<dbReference type="GO" id="GO:0016787">
    <property type="term" value="F:hydrolase activity"/>
    <property type="evidence" value="ECO:0007669"/>
    <property type="project" value="UniProtKB-KW"/>
</dbReference>
<dbReference type="EMBL" id="MG807318">
    <property type="protein sequence ID" value="AVL93355.1"/>
    <property type="molecule type" value="Genomic_DNA"/>
</dbReference>
<proteinExistence type="predicted"/>